<dbReference type="AlphaFoldDB" id="A0A017HS24"/>
<accession>A0A017HS24</accession>
<comment type="caution">
    <text evidence="2">The sequence shown here is derived from an EMBL/GenBank/DDBJ whole genome shotgun (WGS) entry which is preliminary data.</text>
</comment>
<proteinExistence type="predicted"/>
<dbReference type="HOGENOM" id="CLU_1894649_0_0_5"/>
<feature type="region of interest" description="Disordered" evidence="1">
    <location>
        <begin position="1"/>
        <end position="72"/>
    </location>
</feature>
<evidence type="ECO:0000313" key="2">
    <source>
        <dbReference type="EMBL" id="EYD76529.1"/>
    </source>
</evidence>
<organism evidence="2 3">
    <name type="scientific">Rubellimicrobium mesophilum DSM 19309</name>
    <dbReference type="NCBI Taxonomy" id="442562"/>
    <lineage>
        <taxon>Bacteria</taxon>
        <taxon>Pseudomonadati</taxon>
        <taxon>Pseudomonadota</taxon>
        <taxon>Alphaproteobacteria</taxon>
        <taxon>Rhodobacterales</taxon>
        <taxon>Roseobacteraceae</taxon>
        <taxon>Rubellimicrobium</taxon>
    </lineage>
</organism>
<keyword evidence="3" id="KW-1185">Reference proteome</keyword>
<evidence type="ECO:0000256" key="1">
    <source>
        <dbReference type="SAM" id="MobiDB-lite"/>
    </source>
</evidence>
<feature type="region of interest" description="Disordered" evidence="1">
    <location>
        <begin position="115"/>
        <end position="134"/>
    </location>
</feature>
<reference evidence="2 3" key="1">
    <citation type="submission" date="2013-02" db="EMBL/GenBank/DDBJ databases">
        <authorList>
            <person name="Fiebig A."/>
            <person name="Goeker M."/>
            <person name="Klenk H.-P.P."/>
        </authorList>
    </citation>
    <scope>NUCLEOTIDE SEQUENCE [LARGE SCALE GENOMIC DNA]</scope>
    <source>
        <strain evidence="2 3">DSM 19309</strain>
    </source>
</reference>
<dbReference type="Proteomes" id="UP000019666">
    <property type="component" value="Unassembled WGS sequence"/>
</dbReference>
<protein>
    <submittedName>
        <fullName evidence="2">Uncharacterized protein</fullName>
    </submittedName>
</protein>
<evidence type="ECO:0000313" key="3">
    <source>
        <dbReference type="Proteomes" id="UP000019666"/>
    </source>
</evidence>
<feature type="compositionally biased region" description="Basic and acidic residues" evidence="1">
    <location>
        <begin position="58"/>
        <end position="70"/>
    </location>
</feature>
<dbReference type="EMBL" id="AOSK01000043">
    <property type="protein sequence ID" value="EYD76529.1"/>
    <property type="molecule type" value="Genomic_DNA"/>
</dbReference>
<gene>
    <name evidence="2" type="ORF">Rumeso_01950</name>
</gene>
<sequence length="134" mass="14439">MCGPAAAFRSPPPPLGSGQPMDERGPGTPRRRYAPGIPAGWPVRDSPACPMASGPLRRPAEMQERGKPDLGVRACRARVHPGACDQAEPLRRTTTRMLHPTMTCGCRRTDLPVHGRPGEPGKTPWGRGQVGRTF</sequence>
<name>A0A017HS24_9RHOB</name>
<dbReference type="STRING" id="442562.Rumeso_01950"/>